<proteinExistence type="predicted"/>
<evidence type="ECO:0000313" key="4">
    <source>
        <dbReference type="Proteomes" id="UP000321386"/>
    </source>
</evidence>
<dbReference type="AlphaFoldDB" id="A0A510UQF9"/>
<dbReference type="Proteomes" id="UP000321386">
    <property type="component" value="Unassembled WGS sequence"/>
</dbReference>
<dbReference type="EMBL" id="BJUA01000002">
    <property type="protein sequence ID" value="GEK16902.1"/>
    <property type="molecule type" value="Genomic_DNA"/>
</dbReference>
<keyword evidence="2" id="KW-0472">Membrane</keyword>
<protein>
    <recommendedName>
        <fullName evidence="5">Sodium:proton antiporter</fullName>
    </recommendedName>
</protein>
<comment type="caution">
    <text evidence="3">The sequence shown here is derived from an EMBL/GenBank/DDBJ whole genome shotgun (WGS) entry which is preliminary data.</text>
</comment>
<dbReference type="Pfam" id="PF19853">
    <property type="entry name" value="DUF6328"/>
    <property type="match status" value="1"/>
</dbReference>
<accession>A0A510UQF9</accession>
<name>A0A510UQF9_9CELL</name>
<keyword evidence="2" id="KW-1133">Transmembrane helix</keyword>
<evidence type="ECO:0000256" key="2">
    <source>
        <dbReference type="SAM" id="Phobius"/>
    </source>
</evidence>
<organism evidence="3 4">
    <name type="scientific">Cellulomonas persica</name>
    <dbReference type="NCBI Taxonomy" id="76861"/>
    <lineage>
        <taxon>Bacteria</taxon>
        <taxon>Bacillati</taxon>
        <taxon>Actinomycetota</taxon>
        <taxon>Actinomycetes</taxon>
        <taxon>Micrococcales</taxon>
        <taxon>Cellulomonadaceae</taxon>
        <taxon>Cellulomonas</taxon>
    </lineage>
</organism>
<keyword evidence="2" id="KW-0812">Transmembrane</keyword>
<feature type="region of interest" description="Disordered" evidence="1">
    <location>
        <begin position="160"/>
        <end position="195"/>
    </location>
</feature>
<evidence type="ECO:0008006" key="5">
    <source>
        <dbReference type="Google" id="ProtNLM"/>
    </source>
</evidence>
<evidence type="ECO:0000313" key="3">
    <source>
        <dbReference type="EMBL" id="GEK16902.1"/>
    </source>
</evidence>
<keyword evidence="4" id="KW-1185">Reference proteome</keyword>
<feature type="transmembrane region" description="Helical" evidence="2">
    <location>
        <begin position="105"/>
        <end position="125"/>
    </location>
</feature>
<evidence type="ECO:0000256" key="1">
    <source>
        <dbReference type="SAM" id="MobiDB-lite"/>
    </source>
</evidence>
<feature type="transmembrane region" description="Helical" evidence="2">
    <location>
        <begin position="131"/>
        <end position="152"/>
    </location>
</feature>
<sequence length="195" mass="21135">MPEHHAARAADRRETYTERMDRNWDELLQELRVTQTGAQILTGFLLTIPFQQRFSDLDAYQQDLYLVLVLLAILATALIVAPVSLHRVLFRKRMKPELVSSGNSLARWGLAVLGLTIAGSAGFVFDVVLDRTAGIVVGASALVVLAGFWWGLPRVLESRTSSRDVPTDGADDDADSRTAGGHGEGPTPSGPGLRG</sequence>
<dbReference type="InterPro" id="IPR046291">
    <property type="entry name" value="DUF6328"/>
</dbReference>
<gene>
    <name evidence="3" type="ORF">CPE01_06350</name>
</gene>
<dbReference type="RefSeq" id="WP_281285093.1">
    <property type="nucleotide sequence ID" value="NZ_BJUA01000002.1"/>
</dbReference>
<reference evidence="3 4" key="1">
    <citation type="submission" date="2019-07" db="EMBL/GenBank/DDBJ databases">
        <title>Whole genome shotgun sequence of Cellulomonas persica NBRC 101101.</title>
        <authorList>
            <person name="Hosoyama A."/>
            <person name="Uohara A."/>
            <person name="Ohji S."/>
            <person name="Ichikawa N."/>
        </authorList>
    </citation>
    <scope>NUCLEOTIDE SEQUENCE [LARGE SCALE GENOMIC DNA]</scope>
    <source>
        <strain evidence="3 4">NBRC 101101</strain>
    </source>
</reference>
<feature type="transmembrane region" description="Helical" evidence="2">
    <location>
        <begin position="64"/>
        <end position="85"/>
    </location>
</feature>